<gene>
    <name evidence="2" type="ORF">TIFTF001_038377</name>
</gene>
<proteinExistence type="predicted"/>
<evidence type="ECO:0000313" key="2">
    <source>
        <dbReference type="EMBL" id="GMN69326.1"/>
    </source>
</evidence>
<reference evidence="2" key="1">
    <citation type="submission" date="2023-07" db="EMBL/GenBank/DDBJ databases">
        <title>draft genome sequence of fig (Ficus carica).</title>
        <authorList>
            <person name="Takahashi T."/>
            <person name="Nishimura K."/>
        </authorList>
    </citation>
    <scope>NUCLEOTIDE SEQUENCE</scope>
</reference>
<comment type="caution">
    <text evidence="2">The sequence shown here is derived from an EMBL/GenBank/DDBJ whole genome shotgun (WGS) entry which is preliminary data.</text>
</comment>
<organism evidence="2 3">
    <name type="scientific">Ficus carica</name>
    <name type="common">Common fig</name>
    <dbReference type="NCBI Taxonomy" id="3494"/>
    <lineage>
        <taxon>Eukaryota</taxon>
        <taxon>Viridiplantae</taxon>
        <taxon>Streptophyta</taxon>
        <taxon>Embryophyta</taxon>
        <taxon>Tracheophyta</taxon>
        <taxon>Spermatophyta</taxon>
        <taxon>Magnoliopsida</taxon>
        <taxon>eudicotyledons</taxon>
        <taxon>Gunneridae</taxon>
        <taxon>Pentapetalae</taxon>
        <taxon>rosids</taxon>
        <taxon>fabids</taxon>
        <taxon>Rosales</taxon>
        <taxon>Moraceae</taxon>
        <taxon>Ficeae</taxon>
        <taxon>Ficus</taxon>
    </lineage>
</organism>
<dbReference type="Proteomes" id="UP001187192">
    <property type="component" value="Unassembled WGS sequence"/>
</dbReference>
<accession>A0AA88E7M3</accession>
<keyword evidence="3" id="KW-1185">Reference proteome</keyword>
<feature type="transmembrane region" description="Helical" evidence="1">
    <location>
        <begin position="88"/>
        <end position="107"/>
    </location>
</feature>
<evidence type="ECO:0000313" key="3">
    <source>
        <dbReference type="Proteomes" id="UP001187192"/>
    </source>
</evidence>
<keyword evidence="1" id="KW-0812">Transmembrane</keyword>
<evidence type="ECO:0000256" key="1">
    <source>
        <dbReference type="SAM" id="Phobius"/>
    </source>
</evidence>
<sequence length="108" mass="12062">MTAWRAHFLSLTCRAPELHSILISHRREARSNKCQHDLVGITIAITIREVGCCESRSREPSSKVNHCESHSTRACCPGDLYVPAAEELFWALLIVVLGLFLGIYEVLG</sequence>
<dbReference type="EMBL" id="BTGU01000820">
    <property type="protein sequence ID" value="GMN69326.1"/>
    <property type="molecule type" value="Genomic_DNA"/>
</dbReference>
<name>A0AA88E7M3_FICCA</name>
<keyword evidence="1" id="KW-1133">Transmembrane helix</keyword>
<dbReference type="AlphaFoldDB" id="A0AA88E7M3"/>
<keyword evidence="1" id="KW-0472">Membrane</keyword>
<protein>
    <submittedName>
        <fullName evidence="2">Uncharacterized protein</fullName>
    </submittedName>
</protein>